<protein>
    <recommendedName>
        <fullName evidence="5">Bifunctional ligase/repressor BirA</fullName>
    </recommendedName>
    <alternativeName>
        <fullName evidence="5">Biotin--[acetyl-CoA-carboxylase] ligase</fullName>
        <ecNumber evidence="5">6.3.4.15</ecNumber>
    </alternativeName>
    <alternativeName>
        <fullName evidence="5">Biotin--protein ligase</fullName>
    </alternativeName>
    <alternativeName>
        <fullName evidence="5">Biotin-[acetyl-CoA carboxylase] synthetase</fullName>
    </alternativeName>
</protein>
<dbReference type="InterPro" id="IPR030855">
    <property type="entry name" value="Bifunct_BirA"/>
</dbReference>
<dbReference type="RefSeq" id="WP_013555182.1">
    <property type="nucleotide sequence ID" value="NC_014958.1"/>
</dbReference>
<comment type="caution">
    <text evidence="5">Lacks conserved residue(s) required for the propagation of feature annotation.</text>
</comment>
<dbReference type="GO" id="GO:0005524">
    <property type="term" value="F:ATP binding"/>
    <property type="evidence" value="ECO:0007669"/>
    <property type="project" value="UniProtKB-UniRule"/>
</dbReference>
<keyword evidence="5" id="KW-0804">Transcription</keyword>
<evidence type="ECO:0000313" key="8">
    <source>
        <dbReference type="Proteomes" id="UP000008635"/>
    </source>
</evidence>
<proteinExistence type="inferred from homology"/>
<keyword evidence="5" id="KW-0805">Transcription regulation</keyword>
<reference evidence="8" key="2">
    <citation type="submission" date="2011-01" db="EMBL/GenBank/DDBJ databases">
        <title>The complete genome of Deinococcus maricopensis DSM 21211.</title>
        <authorList>
            <consortium name="US DOE Joint Genome Institute (JGI-PGF)"/>
            <person name="Lucas S."/>
            <person name="Copeland A."/>
            <person name="Lapidus A."/>
            <person name="Goodwin L."/>
            <person name="Pitluck S."/>
            <person name="Kyrpides N."/>
            <person name="Mavromatis K."/>
            <person name="Pagani I."/>
            <person name="Ivanova N."/>
            <person name="Ovchinnikova G."/>
            <person name="Zeytun A."/>
            <person name="Detter J.C."/>
            <person name="Han C."/>
            <person name="Land M."/>
            <person name="Hauser L."/>
            <person name="Markowitz V."/>
            <person name="Cheng J.-F."/>
            <person name="Hugenholtz P."/>
            <person name="Woyke T."/>
            <person name="Wu D."/>
            <person name="Pukall R."/>
            <person name="Gehrich-Schroeter G."/>
            <person name="Brambilla E."/>
            <person name="Klenk H.-P."/>
            <person name="Eisen J.A."/>
        </authorList>
    </citation>
    <scope>NUCLEOTIDE SEQUENCE [LARGE SCALE GENOMIC DNA]</scope>
    <source>
        <strain evidence="8">DSM 21211 / LMG 22137 / NRRL B-23946 / LB-34</strain>
    </source>
</reference>
<dbReference type="NCBIfam" id="TIGR00121">
    <property type="entry name" value="birA_ligase"/>
    <property type="match status" value="1"/>
</dbReference>
<keyword evidence="1 5" id="KW-0436">Ligase</keyword>
<dbReference type="InterPro" id="IPR045864">
    <property type="entry name" value="aa-tRNA-synth_II/BPL/LPL"/>
</dbReference>
<dbReference type="Gene3D" id="1.10.10.10">
    <property type="entry name" value="Winged helix-like DNA-binding domain superfamily/Winged helix DNA-binding domain"/>
    <property type="match status" value="1"/>
</dbReference>
<dbReference type="EC" id="6.3.4.15" evidence="5"/>
<dbReference type="SUPFAM" id="SSF55681">
    <property type="entry name" value="Class II aaRS and biotin synthetases"/>
    <property type="match status" value="1"/>
</dbReference>
<comment type="function">
    <text evidence="5">Acts both as a biotin--[acetyl-CoA-carboxylase] ligase and a repressor.</text>
</comment>
<evidence type="ECO:0000256" key="1">
    <source>
        <dbReference type="ARBA" id="ARBA00022598"/>
    </source>
</evidence>
<feature type="domain" description="BPL/LPL catalytic" evidence="6">
    <location>
        <begin position="71"/>
        <end position="238"/>
    </location>
</feature>
<dbReference type="GO" id="GO:0003677">
    <property type="term" value="F:DNA binding"/>
    <property type="evidence" value="ECO:0007669"/>
    <property type="project" value="UniProtKB-UniRule"/>
</dbReference>
<feature type="binding site" evidence="5">
    <location>
        <begin position="113"/>
        <end position="115"/>
    </location>
    <ligand>
        <name>biotin</name>
        <dbReference type="ChEBI" id="CHEBI:57586"/>
    </ligand>
</feature>
<dbReference type="KEGG" id="dmr:Deima_0013"/>
<dbReference type="AlphaFoldDB" id="E8U3Y3"/>
<keyword evidence="4 5" id="KW-0092">Biotin</keyword>
<evidence type="ECO:0000256" key="4">
    <source>
        <dbReference type="ARBA" id="ARBA00023267"/>
    </source>
</evidence>
<dbReference type="eggNOG" id="COG0340">
    <property type="taxonomic scope" value="Bacteria"/>
</dbReference>
<comment type="similarity">
    <text evidence="5">Belongs to the biotin--protein ligase family.</text>
</comment>
<dbReference type="CDD" id="cd16442">
    <property type="entry name" value="BPL"/>
    <property type="match status" value="1"/>
</dbReference>
<dbReference type="InterPro" id="IPR003142">
    <property type="entry name" value="BPL_C"/>
</dbReference>
<dbReference type="Pfam" id="PF03099">
    <property type="entry name" value="BPL_LplA_LipB"/>
    <property type="match status" value="1"/>
</dbReference>
<evidence type="ECO:0000256" key="2">
    <source>
        <dbReference type="ARBA" id="ARBA00022741"/>
    </source>
</evidence>
<dbReference type="STRING" id="709986.Deima_0013"/>
<dbReference type="InterPro" id="IPR036388">
    <property type="entry name" value="WH-like_DNA-bd_sf"/>
</dbReference>
<dbReference type="HOGENOM" id="CLU_051096_0_0_0"/>
<dbReference type="GO" id="GO:0004077">
    <property type="term" value="F:biotin--[biotin carboxyl-carrier protein] ligase activity"/>
    <property type="evidence" value="ECO:0007669"/>
    <property type="project" value="UniProtKB-UniRule"/>
</dbReference>
<dbReference type="InterPro" id="IPR008988">
    <property type="entry name" value="Transcriptional_repressor_C"/>
</dbReference>
<accession>E8U3Y3</accession>
<dbReference type="GO" id="GO:0005737">
    <property type="term" value="C:cytoplasm"/>
    <property type="evidence" value="ECO:0007669"/>
    <property type="project" value="TreeGrafter"/>
</dbReference>
<keyword evidence="8" id="KW-1185">Reference proteome</keyword>
<evidence type="ECO:0000256" key="3">
    <source>
        <dbReference type="ARBA" id="ARBA00022840"/>
    </source>
</evidence>
<keyword evidence="5" id="KW-0238">DNA-binding</keyword>
<dbReference type="PANTHER" id="PTHR12835">
    <property type="entry name" value="BIOTIN PROTEIN LIGASE"/>
    <property type="match status" value="1"/>
</dbReference>
<feature type="binding site" evidence="5">
    <location>
        <position position="109"/>
    </location>
    <ligand>
        <name>biotin</name>
        <dbReference type="ChEBI" id="CHEBI:57586"/>
    </ligand>
</feature>
<name>E8U3Y3_DEIML</name>
<reference evidence="7 8" key="1">
    <citation type="journal article" date="2011" name="Stand. Genomic Sci.">
        <title>Complete genome sequence of Deinococcus maricopensis type strain (LB-34).</title>
        <authorList>
            <person name="Pukall R."/>
            <person name="Zeytun A."/>
            <person name="Lucas S."/>
            <person name="Lapidus A."/>
            <person name="Hammon N."/>
            <person name="Deshpande S."/>
            <person name="Nolan M."/>
            <person name="Cheng J.F."/>
            <person name="Pitluck S."/>
            <person name="Liolios K."/>
            <person name="Pagani I."/>
            <person name="Mikhailova N."/>
            <person name="Ivanova N."/>
            <person name="Mavromatis K."/>
            <person name="Pati A."/>
            <person name="Tapia R."/>
            <person name="Han C."/>
            <person name="Goodwin L."/>
            <person name="Chen A."/>
            <person name="Palaniappan K."/>
            <person name="Land M."/>
            <person name="Hauser L."/>
            <person name="Chang Y.J."/>
            <person name="Jeffries C.D."/>
            <person name="Brambilla E.M."/>
            <person name="Rohde M."/>
            <person name="Goker M."/>
            <person name="Detter J.C."/>
            <person name="Woyke T."/>
            <person name="Bristow J."/>
            <person name="Eisen J.A."/>
            <person name="Markowitz V."/>
            <person name="Hugenholtz P."/>
            <person name="Kyrpides N.C."/>
            <person name="Klenk H.P."/>
        </authorList>
    </citation>
    <scope>NUCLEOTIDE SEQUENCE [LARGE SCALE GENOMIC DNA]</scope>
    <source>
        <strain evidence="8">DSM 21211 / LMG 22137 / NRRL B-23946 / LB-34</strain>
    </source>
</reference>
<dbReference type="Pfam" id="PF02237">
    <property type="entry name" value="BPL_C"/>
    <property type="match status" value="1"/>
</dbReference>
<dbReference type="HAMAP" id="MF_00978">
    <property type="entry name" value="Bifunct_BirA"/>
    <property type="match status" value="1"/>
</dbReference>
<evidence type="ECO:0000259" key="6">
    <source>
        <dbReference type="PROSITE" id="PS51733"/>
    </source>
</evidence>
<dbReference type="EMBL" id="CP002454">
    <property type="protein sequence ID" value="ADV65677.1"/>
    <property type="molecule type" value="Genomic_DNA"/>
</dbReference>
<dbReference type="GO" id="GO:0006355">
    <property type="term" value="P:regulation of DNA-templated transcription"/>
    <property type="evidence" value="ECO:0007669"/>
    <property type="project" value="UniProtKB-UniRule"/>
</dbReference>
<gene>
    <name evidence="5" type="primary">birA</name>
    <name evidence="7" type="ordered locus">Deima_0013</name>
</gene>
<organism evidence="7 8">
    <name type="scientific">Deinococcus maricopensis (strain DSM 21211 / LMG 22137 / NRRL B-23946 / LB-34)</name>
    <dbReference type="NCBI Taxonomy" id="709986"/>
    <lineage>
        <taxon>Bacteria</taxon>
        <taxon>Thermotogati</taxon>
        <taxon>Deinococcota</taxon>
        <taxon>Deinococci</taxon>
        <taxon>Deinococcales</taxon>
        <taxon>Deinococcaceae</taxon>
        <taxon>Deinococcus</taxon>
    </lineage>
</organism>
<evidence type="ECO:0000313" key="7">
    <source>
        <dbReference type="EMBL" id="ADV65677.1"/>
    </source>
</evidence>
<dbReference type="PROSITE" id="PS51733">
    <property type="entry name" value="BPL_LPL_CATALYTIC"/>
    <property type="match status" value="1"/>
</dbReference>
<dbReference type="PANTHER" id="PTHR12835:SF5">
    <property type="entry name" value="BIOTIN--PROTEIN LIGASE"/>
    <property type="match status" value="1"/>
</dbReference>
<sequence>MLNVPDRLLKHLTETPQSGQTLAAHLGMGRVNIHNLAHALIEQGVPVQVTRRGYALTPGTPARVHARGTFGRAYRYLGTTTSTQDALRAWADDPHDPAPHGAVILAERQTLGRGRRGRPWHAPGGALTFSALLRGPIPLRDLAHLPLAAGVAVARAAGVGGLKWPNDLLAPDGRKLAGILLEADVRGEEARHAVLGVGLNVHAAPDGAAHLSAWRDVTRSALLRELLAQFDEWLARPPAEVLVAWRAASVTLGRPVRVTTPAGIIEGVAEDLDAEGSLLVRADHGVVRVGAGDVELVGTFTSPTLQEDPS</sequence>
<dbReference type="InterPro" id="IPR004143">
    <property type="entry name" value="BPL_LPL_catalytic"/>
</dbReference>
<feature type="DNA-binding region" description="H-T-H motif" evidence="5">
    <location>
        <begin position="19"/>
        <end position="38"/>
    </location>
</feature>
<dbReference type="SUPFAM" id="SSF50037">
    <property type="entry name" value="C-terminal domain of transcriptional repressors"/>
    <property type="match status" value="1"/>
</dbReference>
<keyword evidence="3 5" id="KW-0067">ATP-binding</keyword>
<dbReference type="InterPro" id="IPR004408">
    <property type="entry name" value="Biotin_CoA_COase_ligase"/>
</dbReference>
<dbReference type="Gene3D" id="2.30.30.100">
    <property type="match status" value="1"/>
</dbReference>
<comment type="catalytic activity">
    <reaction evidence="5">
        <text>biotin + L-lysyl-[protein] + ATP = N(6)-biotinyl-L-lysyl-[protein] + AMP + diphosphate + H(+)</text>
        <dbReference type="Rhea" id="RHEA:11756"/>
        <dbReference type="Rhea" id="RHEA-COMP:9752"/>
        <dbReference type="Rhea" id="RHEA-COMP:10505"/>
        <dbReference type="ChEBI" id="CHEBI:15378"/>
        <dbReference type="ChEBI" id="CHEBI:29969"/>
        <dbReference type="ChEBI" id="CHEBI:30616"/>
        <dbReference type="ChEBI" id="CHEBI:33019"/>
        <dbReference type="ChEBI" id="CHEBI:57586"/>
        <dbReference type="ChEBI" id="CHEBI:83144"/>
        <dbReference type="ChEBI" id="CHEBI:456215"/>
        <dbReference type="EC" id="6.3.4.15"/>
    </reaction>
</comment>
<dbReference type="Proteomes" id="UP000008635">
    <property type="component" value="Chromosome"/>
</dbReference>
<keyword evidence="5" id="KW-0678">Repressor</keyword>
<keyword evidence="2 5" id="KW-0547">Nucleotide-binding</keyword>
<dbReference type="Gene3D" id="3.30.930.10">
    <property type="entry name" value="Bira Bifunctional Protein, Domain 2"/>
    <property type="match status" value="1"/>
</dbReference>
<evidence type="ECO:0000256" key="5">
    <source>
        <dbReference type="HAMAP-Rule" id="MF_00978"/>
    </source>
</evidence>